<dbReference type="AlphaFoldDB" id="A0A4Q2A7V4"/>
<protein>
    <recommendedName>
        <fullName evidence="3">Metal-dependent HD superfamily phosphohydrolase</fullName>
    </recommendedName>
</protein>
<dbReference type="RefSeq" id="WP_129517885.1">
    <property type="nucleotide sequence ID" value="NZ_QWEX01000003.1"/>
</dbReference>
<gene>
    <name evidence="1" type="ORF">D1006_35830</name>
</gene>
<evidence type="ECO:0008006" key="3">
    <source>
        <dbReference type="Google" id="ProtNLM"/>
    </source>
</evidence>
<comment type="caution">
    <text evidence="1">The sequence shown here is derived from an EMBL/GenBank/DDBJ whole genome shotgun (WGS) entry which is preliminary data.</text>
</comment>
<dbReference type="Proteomes" id="UP000289650">
    <property type="component" value="Unassembled WGS sequence"/>
</dbReference>
<dbReference type="OrthoDB" id="9808993at2"/>
<organism evidence="1 2">
    <name type="scientific">Burkholderia stabilis</name>
    <dbReference type="NCBI Taxonomy" id="95485"/>
    <lineage>
        <taxon>Bacteria</taxon>
        <taxon>Pseudomonadati</taxon>
        <taxon>Pseudomonadota</taxon>
        <taxon>Betaproteobacteria</taxon>
        <taxon>Burkholderiales</taxon>
        <taxon>Burkholderiaceae</taxon>
        <taxon>Burkholderia</taxon>
        <taxon>Burkholderia cepacia complex</taxon>
    </lineage>
</organism>
<sequence length="225" mass="25292">MNDLAPDLARTLRASCDACFGTAAVWPLVERAYGEPQRFYHTLAHLAELFAHLAPYRANPMWQAIELAVWAHDFVYATTLPDYADNEARSAQWLVQVTNERCSETWLHAHASHVSVAHDLVLATKSHRLPDTFASDPDLQRAGWLFLDADLAILAAAPDRLREYDRAIAREWAQDPDAPSAAFRAGRKQALEHLRGQHPLFRSAEFAPLTPLAQRNLDMLIDAYA</sequence>
<proteinExistence type="predicted"/>
<dbReference type="SUPFAM" id="SSF109604">
    <property type="entry name" value="HD-domain/PDEase-like"/>
    <property type="match status" value="1"/>
</dbReference>
<evidence type="ECO:0000313" key="2">
    <source>
        <dbReference type="Proteomes" id="UP000289650"/>
    </source>
</evidence>
<reference evidence="1 2" key="1">
    <citation type="submission" date="2018-08" db="EMBL/GenBank/DDBJ databases">
        <title>Mountain-cultivated ginseng endophyte, Burkholderia stabilis and its activity against ginseng root rot disease.</title>
        <authorList>
            <person name="Tapan Kumar M."/>
            <person name="Bae H."/>
            <person name="Shanmugam G."/>
            <person name="Jeon J."/>
        </authorList>
    </citation>
    <scope>NUCLEOTIDE SEQUENCE [LARGE SCALE GENOMIC DNA]</scope>
    <source>
        <strain evidence="1 2">EB159</strain>
    </source>
</reference>
<accession>A0A4Q2A7V4</accession>
<name>A0A4Q2A7V4_9BURK</name>
<dbReference type="PANTHER" id="PTHR21174:SF0">
    <property type="entry name" value="HD PHOSPHOHYDROLASE FAMILY PROTEIN-RELATED"/>
    <property type="match status" value="1"/>
</dbReference>
<dbReference type="InterPro" id="IPR009218">
    <property type="entry name" value="HD_phosphohydro"/>
</dbReference>
<dbReference type="PANTHER" id="PTHR21174">
    <property type="match status" value="1"/>
</dbReference>
<evidence type="ECO:0000313" key="1">
    <source>
        <dbReference type="EMBL" id="RXV65442.1"/>
    </source>
</evidence>
<dbReference type="EMBL" id="QWEX01000003">
    <property type="protein sequence ID" value="RXV65442.1"/>
    <property type="molecule type" value="Genomic_DNA"/>
</dbReference>